<feature type="region of interest" description="Disordered" evidence="2">
    <location>
        <begin position="1"/>
        <end position="24"/>
    </location>
</feature>
<dbReference type="Proteomes" id="UP000051952">
    <property type="component" value="Unassembled WGS sequence"/>
</dbReference>
<accession>A0A0S4JDW5</accession>
<keyword evidence="1" id="KW-0175">Coiled coil</keyword>
<sequence length="629" mass="68960">MQPSSPSGSTTVMEGTSQPTQPSAAGPVIVRVTFFVTNPSVSPSSSLTSTESHRTQLWLSLVLDPTTSPRDVIVHAFRHAIQRLGGAKMDAHPTRMLIFLQSHGEFIKLDDHKKPLLSYDPIIELVQREGKKSITTALLSDVEYRRYNKDMEIADIAEKSTQDPSLLASPTGHKDPMESSLELQNRLSPTSMGSNSGSFQFRGRNRAGSILPEALAHDPLADQRITRNKTRNSNLSPPNQSLANKLDMPVTEDSFMLPPSAAAQLMLDHRQKGSCVVFFVTPTGRKLKVTVEYPLGALGGEVIDRAIELLHTEAAAHKCEWELSSAFLDMPEALTLLYQRADDIHRRFGREDVLPISRGNRSEGPVQLFLCVDRSKMVTSNGSSPLARGAAPAWKSASPTKAAASPLGSSVLSQHRRRSNSVANIGRPSFPTMGASGNGGPPVTSGAETNTAASRSDVLRVVGGCSALTSFVENDEGKLLLPYSEIPTSQLERFFTFKAQDILYGVPEVCQKGSVLNQDQQDEEVQEVVCSLLHEETSGRLDLAKQQVRIKSVRKDIDELTTAHSEMVAEEEALSEQCMALQKVIGEAKGAERDIARIQDLMEWFTKDIDAAKERHRELTRQLFSLDRT</sequence>
<feature type="compositionally biased region" description="Polar residues" evidence="2">
    <location>
        <begin position="1"/>
        <end position="23"/>
    </location>
</feature>
<dbReference type="OrthoDB" id="251877at2759"/>
<name>A0A0S4JDW5_BODSA</name>
<evidence type="ECO:0000256" key="2">
    <source>
        <dbReference type="SAM" id="MobiDB-lite"/>
    </source>
</evidence>
<feature type="region of interest" description="Disordered" evidence="2">
    <location>
        <begin position="404"/>
        <end position="453"/>
    </location>
</feature>
<feature type="compositionally biased region" description="Polar residues" evidence="2">
    <location>
        <begin position="181"/>
        <end position="199"/>
    </location>
</feature>
<dbReference type="AlphaFoldDB" id="A0A0S4JDW5"/>
<reference evidence="4" key="1">
    <citation type="submission" date="2015-09" db="EMBL/GenBank/DDBJ databases">
        <authorList>
            <consortium name="Pathogen Informatics"/>
        </authorList>
    </citation>
    <scope>NUCLEOTIDE SEQUENCE [LARGE SCALE GENOMIC DNA]</scope>
    <source>
        <strain evidence="4">Lake Konstanz</strain>
    </source>
</reference>
<feature type="compositionally biased region" description="Polar residues" evidence="2">
    <location>
        <begin position="231"/>
        <end position="243"/>
    </location>
</feature>
<feature type="region of interest" description="Disordered" evidence="2">
    <location>
        <begin position="156"/>
        <end position="245"/>
    </location>
</feature>
<evidence type="ECO:0000256" key="1">
    <source>
        <dbReference type="SAM" id="Coils"/>
    </source>
</evidence>
<feature type="coiled-coil region" evidence="1">
    <location>
        <begin position="543"/>
        <end position="629"/>
    </location>
</feature>
<proteinExistence type="predicted"/>
<organism evidence="3 4">
    <name type="scientific">Bodo saltans</name>
    <name type="common">Flagellated protozoan</name>
    <dbReference type="NCBI Taxonomy" id="75058"/>
    <lineage>
        <taxon>Eukaryota</taxon>
        <taxon>Discoba</taxon>
        <taxon>Euglenozoa</taxon>
        <taxon>Kinetoplastea</taxon>
        <taxon>Metakinetoplastina</taxon>
        <taxon>Eubodonida</taxon>
        <taxon>Bodonidae</taxon>
        <taxon>Bodo</taxon>
    </lineage>
</organism>
<feature type="compositionally biased region" description="Basic and acidic residues" evidence="2">
    <location>
        <begin position="215"/>
        <end position="225"/>
    </location>
</feature>
<dbReference type="EMBL" id="CYKH01001464">
    <property type="protein sequence ID" value="CUG87181.1"/>
    <property type="molecule type" value="Genomic_DNA"/>
</dbReference>
<gene>
    <name evidence="3" type="ORF">BSAL_09035</name>
</gene>
<keyword evidence="4" id="KW-1185">Reference proteome</keyword>
<evidence type="ECO:0000313" key="3">
    <source>
        <dbReference type="EMBL" id="CUG87181.1"/>
    </source>
</evidence>
<dbReference type="VEuPathDB" id="TriTrypDB:BSAL_09035"/>
<protein>
    <submittedName>
        <fullName evidence="3">Uncharacterized protein</fullName>
    </submittedName>
</protein>
<evidence type="ECO:0000313" key="4">
    <source>
        <dbReference type="Proteomes" id="UP000051952"/>
    </source>
</evidence>